<dbReference type="SUPFAM" id="SSF52540">
    <property type="entry name" value="P-loop containing nucleoside triphosphate hydrolases"/>
    <property type="match status" value="3"/>
</dbReference>
<dbReference type="GO" id="GO:0003924">
    <property type="term" value="F:GTPase activity"/>
    <property type="evidence" value="ECO:0007669"/>
    <property type="project" value="InterPro"/>
</dbReference>
<dbReference type="Proteomes" id="UP001149090">
    <property type="component" value="Unassembled WGS sequence"/>
</dbReference>
<dbReference type="AlphaFoldDB" id="A0A9Q0R7D8"/>
<dbReference type="GO" id="GO:0007165">
    <property type="term" value="P:signal transduction"/>
    <property type="evidence" value="ECO:0007669"/>
    <property type="project" value="InterPro"/>
</dbReference>
<dbReference type="InterPro" id="IPR027417">
    <property type="entry name" value="P-loop_NTPase"/>
</dbReference>
<keyword evidence="4" id="KW-1185">Reference proteome</keyword>
<dbReference type="InterPro" id="IPR020849">
    <property type="entry name" value="Small_GTPase_Ras-type"/>
</dbReference>
<dbReference type="PROSITE" id="PS51419">
    <property type="entry name" value="RAB"/>
    <property type="match status" value="3"/>
</dbReference>
<dbReference type="FunFam" id="3.40.50.300:FF:001447">
    <property type="entry name" value="Ras-related protein Rab-1B"/>
    <property type="match status" value="1"/>
</dbReference>
<dbReference type="PRINTS" id="PR00449">
    <property type="entry name" value="RASTRNSFRMNG"/>
</dbReference>
<dbReference type="SMART" id="SM00173">
    <property type="entry name" value="RAS"/>
    <property type="match status" value="3"/>
</dbReference>
<dbReference type="PROSITE" id="PS51420">
    <property type="entry name" value="RHO"/>
    <property type="match status" value="1"/>
</dbReference>
<protein>
    <submittedName>
        <fullName evidence="3">Ras-like protein</fullName>
    </submittedName>
</protein>
<dbReference type="NCBIfam" id="TIGR00231">
    <property type="entry name" value="small_GTP"/>
    <property type="match status" value="1"/>
</dbReference>
<reference evidence="3" key="1">
    <citation type="submission" date="2022-10" db="EMBL/GenBank/DDBJ databases">
        <title>Novel sulphate-reducing endosymbionts in the free-living metamonad Anaeramoeba.</title>
        <authorList>
            <person name="Jerlstrom-Hultqvist J."/>
            <person name="Cepicka I."/>
            <person name="Gallot-Lavallee L."/>
            <person name="Salas-Leiva D."/>
            <person name="Curtis B.A."/>
            <person name="Zahonova K."/>
            <person name="Pipaliya S."/>
            <person name="Dacks J."/>
            <person name="Roger A.J."/>
        </authorList>
    </citation>
    <scope>NUCLEOTIDE SEQUENCE</scope>
    <source>
        <strain evidence="3">BMAN</strain>
    </source>
</reference>
<gene>
    <name evidence="3" type="ORF">M0811_11367</name>
</gene>
<comment type="caution">
    <text evidence="3">The sequence shown here is derived from an EMBL/GenBank/DDBJ whole genome shotgun (WGS) entry which is preliminary data.</text>
</comment>
<accession>A0A9Q0R7D8</accession>
<keyword evidence="2" id="KW-0342">GTP-binding</keyword>
<sequence>MDNGIEVCIGIIGRGGVGKSSIVRRIINGAFSEQYDPPIDDEFFRICILNEAVITTKIHKFVYQEFPYLMDRWIRECHSFALIYSVLDKSTLEDILEFHKQIQLVFDVEDYPKILIGNKSDLTMKRVVKTKEGKELAKKINCKFIETSAKTNENINQLFYESSLLAFEELKKKENENQKNQNKKKKGKCLLIIGLFGNGGVGKTAITRRFIRNIFIEDYEPNIEEAYRKIVDLNYEKILINIFDTVGSEEYYIIDWRFQVIRIVFVYIYSITDRNNYPKILIGNKSDLFTKREVKTKEGKELAKKLNCKFIETSAKTGENFNQLFYESSLLGIEELKNNQNQNQNENQKNQNKKKKGKCLLIIGLFGKQGVGKSTITIRFITNHFIEEYDPTIEEEYKKEIELNDKKIMLNILDTATAEEFYSVYVRWARYSQVVVYVYSISDRDSFKRMKKIQKMIQKIKKNHPKILIGNKSDLTMKRAISIEEGKELANKLNCKFIETSAKTGENIQQLFYESALLGIEELENPNQNENENKKGKCSLM</sequence>
<dbReference type="FunFam" id="3.40.50.300:FF:001423">
    <property type="entry name" value="Ras family GTPase"/>
    <property type="match status" value="1"/>
</dbReference>
<organism evidence="3 4">
    <name type="scientific">Anaeramoeba ignava</name>
    <name type="common">Anaerobic marine amoeba</name>
    <dbReference type="NCBI Taxonomy" id="1746090"/>
    <lineage>
        <taxon>Eukaryota</taxon>
        <taxon>Metamonada</taxon>
        <taxon>Anaeramoebidae</taxon>
        <taxon>Anaeramoeba</taxon>
    </lineage>
</organism>
<dbReference type="InterPro" id="IPR005225">
    <property type="entry name" value="Small_GTP-bd"/>
</dbReference>
<evidence type="ECO:0000256" key="2">
    <source>
        <dbReference type="ARBA" id="ARBA00023134"/>
    </source>
</evidence>
<dbReference type="SMART" id="SM00174">
    <property type="entry name" value="RHO"/>
    <property type="match status" value="2"/>
</dbReference>
<dbReference type="Pfam" id="PF00071">
    <property type="entry name" value="Ras"/>
    <property type="match status" value="3"/>
</dbReference>
<dbReference type="GO" id="GO:0005525">
    <property type="term" value="F:GTP binding"/>
    <property type="evidence" value="ECO:0007669"/>
    <property type="project" value="UniProtKB-KW"/>
</dbReference>
<dbReference type="Gene3D" id="3.40.50.300">
    <property type="entry name" value="P-loop containing nucleotide triphosphate hydrolases"/>
    <property type="match status" value="4"/>
</dbReference>
<keyword evidence="1" id="KW-0547">Nucleotide-binding</keyword>
<dbReference type="EMBL" id="JAPDFW010000100">
    <property type="protein sequence ID" value="KAJ5070002.1"/>
    <property type="molecule type" value="Genomic_DNA"/>
</dbReference>
<dbReference type="GO" id="GO:0016020">
    <property type="term" value="C:membrane"/>
    <property type="evidence" value="ECO:0007669"/>
    <property type="project" value="InterPro"/>
</dbReference>
<dbReference type="PANTHER" id="PTHR24070">
    <property type="entry name" value="RAS, DI-RAS, AND RHEB FAMILY MEMBERS OF SMALL GTPASE SUPERFAMILY"/>
    <property type="match status" value="1"/>
</dbReference>
<proteinExistence type="predicted"/>
<name>A0A9Q0R7D8_ANAIG</name>
<evidence type="ECO:0000256" key="1">
    <source>
        <dbReference type="ARBA" id="ARBA00022741"/>
    </source>
</evidence>
<evidence type="ECO:0000313" key="3">
    <source>
        <dbReference type="EMBL" id="KAJ5070002.1"/>
    </source>
</evidence>
<dbReference type="InterPro" id="IPR001806">
    <property type="entry name" value="Small_GTPase"/>
</dbReference>
<dbReference type="PROSITE" id="PS51421">
    <property type="entry name" value="RAS"/>
    <property type="match status" value="3"/>
</dbReference>
<evidence type="ECO:0000313" key="4">
    <source>
        <dbReference type="Proteomes" id="UP001149090"/>
    </source>
</evidence>
<dbReference type="OrthoDB" id="5239715at2759"/>
<dbReference type="SMART" id="SM00175">
    <property type="entry name" value="RAB"/>
    <property type="match status" value="3"/>
</dbReference>